<keyword evidence="4" id="KW-1185">Reference proteome</keyword>
<dbReference type="AlphaFoldDB" id="A0A9P6EIM7"/>
<dbReference type="GO" id="GO:0017040">
    <property type="term" value="F:N-acylsphingosine amidohydrolase activity"/>
    <property type="evidence" value="ECO:0007669"/>
    <property type="project" value="UniProtKB-EC"/>
</dbReference>
<dbReference type="PANTHER" id="PTHR28583:SF1">
    <property type="entry name" value="ACID CERAMIDASE"/>
    <property type="match status" value="1"/>
</dbReference>
<dbReference type="InterPro" id="IPR029130">
    <property type="entry name" value="Acid_ceramidase_N"/>
</dbReference>
<accession>A0A9P6EIM7</accession>
<evidence type="ECO:0000256" key="1">
    <source>
        <dbReference type="ARBA" id="ARBA00011891"/>
    </source>
</evidence>
<reference evidence="3" key="1">
    <citation type="submission" date="2020-11" db="EMBL/GenBank/DDBJ databases">
        <authorList>
            <consortium name="DOE Joint Genome Institute"/>
            <person name="Ahrendt S."/>
            <person name="Riley R."/>
            <person name="Andreopoulos W."/>
            <person name="Labutti K."/>
            <person name="Pangilinan J."/>
            <person name="Ruiz-Duenas F.J."/>
            <person name="Barrasa J.M."/>
            <person name="Sanchez-Garcia M."/>
            <person name="Camarero S."/>
            <person name="Miyauchi S."/>
            <person name="Serrano A."/>
            <person name="Linde D."/>
            <person name="Babiker R."/>
            <person name="Drula E."/>
            <person name="Ayuso-Fernandez I."/>
            <person name="Pacheco R."/>
            <person name="Padilla G."/>
            <person name="Ferreira P."/>
            <person name="Barriuso J."/>
            <person name="Kellner H."/>
            <person name="Castanera R."/>
            <person name="Alfaro M."/>
            <person name="Ramirez L."/>
            <person name="Pisabarro A.G."/>
            <person name="Kuo A."/>
            <person name="Tritt A."/>
            <person name="Lipzen A."/>
            <person name="He G."/>
            <person name="Yan M."/>
            <person name="Ng V."/>
            <person name="Cullen D."/>
            <person name="Martin F."/>
            <person name="Rosso M.-N."/>
            <person name="Henrissat B."/>
            <person name="Hibbett D."/>
            <person name="Martinez A.T."/>
            <person name="Grigoriev I.V."/>
        </authorList>
    </citation>
    <scope>NUCLEOTIDE SEQUENCE</scope>
    <source>
        <strain evidence="3">CBS 506.95</strain>
    </source>
</reference>
<dbReference type="Pfam" id="PF15508">
    <property type="entry name" value="NAAA-beta"/>
    <property type="match status" value="1"/>
</dbReference>
<gene>
    <name evidence="3" type="ORF">CPB83DRAFT_764668</name>
</gene>
<comment type="caution">
    <text evidence="3">The sequence shown here is derived from an EMBL/GenBank/DDBJ whole genome shotgun (WGS) entry which is preliminary data.</text>
</comment>
<evidence type="ECO:0000259" key="2">
    <source>
        <dbReference type="Pfam" id="PF15508"/>
    </source>
</evidence>
<organism evidence="3 4">
    <name type="scientific">Crepidotus variabilis</name>
    <dbReference type="NCBI Taxonomy" id="179855"/>
    <lineage>
        <taxon>Eukaryota</taxon>
        <taxon>Fungi</taxon>
        <taxon>Dikarya</taxon>
        <taxon>Basidiomycota</taxon>
        <taxon>Agaricomycotina</taxon>
        <taxon>Agaricomycetes</taxon>
        <taxon>Agaricomycetidae</taxon>
        <taxon>Agaricales</taxon>
        <taxon>Agaricineae</taxon>
        <taxon>Crepidotaceae</taxon>
        <taxon>Crepidotus</taxon>
    </lineage>
</organism>
<proteinExistence type="predicted"/>
<dbReference type="EMBL" id="MU157845">
    <property type="protein sequence ID" value="KAF9529649.1"/>
    <property type="molecule type" value="Genomic_DNA"/>
</dbReference>
<feature type="domain" description="Acid ceramidase N-terminal" evidence="2">
    <location>
        <begin position="19"/>
        <end position="77"/>
    </location>
</feature>
<protein>
    <recommendedName>
        <fullName evidence="1">ceramidase</fullName>
        <ecNumber evidence="1">3.5.1.23</ecNumber>
    </recommendedName>
</protein>
<dbReference type="Proteomes" id="UP000807306">
    <property type="component" value="Unassembled WGS sequence"/>
</dbReference>
<evidence type="ECO:0000313" key="4">
    <source>
        <dbReference type="Proteomes" id="UP000807306"/>
    </source>
</evidence>
<dbReference type="PANTHER" id="PTHR28583">
    <property type="entry name" value="ACID AMIDASE"/>
    <property type="match status" value="1"/>
</dbReference>
<sequence>MSSSDSKSRPQVRIALTDQAIPLYRVDMSKPPGVRYEQICEDFKDRMAQLVLIYDDILLLSGFPRLAAFLARNLLKRVSSDEETAEIKGISHLTGVPLHLVVAYNTFLDLFAGCMSGGAQTKIPGSRGTRMLHFRNLDWGMDMLRNMIIRVEYVREGKVVARALTYAGYLGVLTGVRKGLSMSMNYRTQTQSKSWRASNTLHYVSILLGFRPSIASQLREILLDPQCPPSLNDLIDKFSKITASSSYLTFCSPTAVLVIEKDLKSSTNHYSEDFLAVANHDVSVEAWSSEKWKEYVDEKLDGEIGGIKDLLEDSIDRKNCVCRWWGDKGKGKVTLNDVKSWLRKYPIRNEMTHYSCIMDPSVEGGGLVWAETCQI</sequence>
<evidence type="ECO:0000313" key="3">
    <source>
        <dbReference type="EMBL" id="KAF9529649.1"/>
    </source>
</evidence>
<name>A0A9P6EIM7_9AGAR</name>
<dbReference type="EC" id="3.5.1.23" evidence="1"/>
<dbReference type="OrthoDB" id="5273684at2759"/>
<dbReference type="Gene3D" id="3.60.60.10">
    <property type="entry name" value="Penicillin V Acylase, Chain A"/>
    <property type="match status" value="1"/>
</dbReference>